<evidence type="ECO:0000313" key="2">
    <source>
        <dbReference type="RefSeq" id="XP_016498476.1"/>
    </source>
</evidence>
<proteinExistence type="predicted"/>
<keyword evidence="1" id="KW-1185">Reference proteome</keyword>
<dbReference type="PANTHER" id="PTHR23227:SF67">
    <property type="entry name" value="CRANIOFACIAL DEVELOPMENT PROTEIN 2-LIKE"/>
    <property type="match status" value="1"/>
</dbReference>
<dbReference type="SUPFAM" id="SSF56219">
    <property type="entry name" value="DNase I-like"/>
    <property type="match status" value="1"/>
</dbReference>
<evidence type="ECO:0000313" key="1">
    <source>
        <dbReference type="Proteomes" id="UP000790787"/>
    </source>
</evidence>
<dbReference type="STRING" id="4097.A0A1S4CBI0"/>
<protein>
    <recommendedName>
        <fullName evidence="3">Craniofacial development protein 2-like</fullName>
    </recommendedName>
</protein>
<dbReference type="InterPro" id="IPR027124">
    <property type="entry name" value="Swc5/CFDP1/2"/>
</dbReference>
<dbReference type="Gene3D" id="3.60.10.10">
    <property type="entry name" value="Endonuclease/exonuclease/phosphatase"/>
    <property type="match status" value="1"/>
</dbReference>
<reference evidence="1" key="1">
    <citation type="journal article" date="2014" name="Nat. Commun.">
        <title>The tobacco genome sequence and its comparison with those of tomato and potato.</title>
        <authorList>
            <person name="Sierro N."/>
            <person name="Battey J.N."/>
            <person name="Ouadi S."/>
            <person name="Bakaher N."/>
            <person name="Bovet L."/>
            <person name="Willig A."/>
            <person name="Goepfert S."/>
            <person name="Peitsch M.C."/>
            <person name="Ivanov N.V."/>
        </authorList>
    </citation>
    <scope>NUCLEOTIDE SEQUENCE [LARGE SCALE GENOMIC DNA]</scope>
</reference>
<dbReference type="PANTHER" id="PTHR23227">
    <property type="entry name" value="BUCENTAUR RELATED"/>
    <property type="match status" value="1"/>
</dbReference>
<sequence length="171" mass="19393">MVGILVDRDLRELVVDVKRVNDILMAVKLEVGGLTLSVVSAYAPQAGLREEVKRQFWEYLDEVVRGIPHSDKIFIRRDFNSHIGETTRGYDDVHGEFDFGVGNEGGKVEAKKATYMKLVENADEEEMRTLRKHYKKAKKKAKLVVMAAKTITFERLYAELGAEAVTRDCSD</sequence>
<organism evidence="1 2">
    <name type="scientific">Nicotiana tabacum</name>
    <name type="common">Common tobacco</name>
    <dbReference type="NCBI Taxonomy" id="4097"/>
    <lineage>
        <taxon>Eukaryota</taxon>
        <taxon>Viridiplantae</taxon>
        <taxon>Streptophyta</taxon>
        <taxon>Embryophyta</taxon>
        <taxon>Tracheophyta</taxon>
        <taxon>Spermatophyta</taxon>
        <taxon>Magnoliopsida</taxon>
        <taxon>eudicotyledons</taxon>
        <taxon>Gunneridae</taxon>
        <taxon>Pentapetalae</taxon>
        <taxon>asterids</taxon>
        <taxon>lamiids</taxon>
        <taxon>Solanales</taxon>
        <taxon>Solanaceae</taxon>
        <taxon>Nicotianoideae</taxon>
        <taxon>Nicotianeae</taxon>
        <taxon>Nicotiana</taxon>
    </lineage>
</organism>
<dbReference type="KEGG" id="nta:107817202"/>
<evidence type="ECO:0008006" key="3">
    <source>
        <dbReference type="Google" id="ProtNLM"/>
    </source>
</evidence>
<dbReference type="GeneID" id="107817202"/>
<dbReference type="OrthoDB" id="10009520at2759"/>
<dbReference type="PaxDb" id="4097-A0A1S4CBI0"/>
<gene>
    <name evidence="2" type="primary">LOC107817202</name>
</gene>
<dbReference type="AlphaFoldDB" id="A0A1S4CBI0"/>
<name>A0A1S4CBI0_TOBAC</name>
<reference evidence="2" key="2">
    <citation type="submission" date="2025-08" db="UniProtKB">
        <authorList>
            <consortium name="RefSeq"/>
        </authorList>
    </citation>
    <scope>IDENTIFICATION</scope>
</reference>
<accession>A0A1S4CBI0</accession>
<dbReference type="InterPro" id="IPR036691">
    <property type="entry name" value="Endo/exonu/phosph_ase_sf"/>
</dbReference>
<dbReference type="Proteomes" id="UP000790787">
    <property type="component" value="Chromosome 19"/>
</dbReference>
<dbReference type="RefSeq" id="XP_016498476.1">
    <property type="nucleotide sequence ID" value="XM_016642990.1"/>
</dbReference>